<feature type="domain" description="Secretin/TonB short N-terminal" evidence="4">
    <location>
        <begin position="83"/>
        <end position="134"/>
    </location>
</feature>
<dbReference type="Pfam" id="PF07715">
    <property type="entry name" value="Plug"/>
    <property type="match status" value="1"/>
</dbReference>
<name>A0A2A3MER4_9PSED</name>
<dbReference type="InterPro" id="IPR012910">
    <property type="entry name" value="Plug_dom"/>
</dbReference>
<protein>
    <recommendedName>
        <fullName evidence="4">Secretin/TonB short N-terminal domain-containing protein</fullName>
    </recommendedName>
</protein>
<gene>
    <name evidence="5" type="ORF">CNQ84_14975</name>
</gene>
<evidence type="ECO:0000256" key="2">
    <source>
        <dbReference type="ARBA" id="ARBA00023136"/>
    </source>
</evidence>
<dbReference type="InterPro" id="IPR011662">
    <property type="entry name" value="Secretin/TonB_short_N"/>
</dbReference>
<keyword evidence="1" id="KW-0813">Transport</keyword>
<accession>A0A2A3MER4</accession>
<keyword evidence="2" id="KW-0472">Membrane</keyword>
<reference evidence="5 6" key="1">
    <citation type="submission" date="2017-09" db="EMBL/GenBank/DDBJ databases">
        <title>Pseudomonas abyssi sp. nov. isolated from Abyssopelagic Water.</title>
        <authorList>
            <person name="Wei Y."/>
        </authorList>
    </citation>
    <scope>NUCLEOTIDE SEQUENCE [LARGE SCALE GENOMIC DNA]</scope>
    <source>
        <strain evidence="5 6">MT5</strain>
    </source>
</reference>
<evidence type="ECO:0000256" key="3">
    <source>
        <dbReference type="ARBA" id="ARBA00023237"/>
    </source>
</evidence>
<proteinExistence type="predicted"/>
<dbReference type="SMART" id="SM00965">
    <property type="entry name" value="STN"/>
    <property type="match status" value="1"/>
</dbReference>
<comment type="caution">
    <text evidence="5">The sequence shown here is derived from an EMBL/GenBank/DDBJ whole genome shotgun (WGS) entry which is preliminary data.</text>
</comment>
<dbReference type="SUPFAM" id="SSF56935">
    <property type="entry name" value="Porins"/>
    <property type="match status" value="1"/>
</dbReference>
<dbReference type="Gene3D" id="2.170.130.10">
    <property type="entry name" value="TonB-dependent receptor, plug domain"/>
    <property type="match status" value="1"/>
</dbReference>
<dbReference type="GO" id="GO:0019867">
    <property type="term" value="C:outer membrane"/>
    <property type="evidence" value="ECO:0007669"/>
    <property type="project" value="InterPro"/>
</dbReference>
<dbReference type="AlphaFoldDB" id="A0A2A3MER4"/>
<dbReference type="InterPro" id="IPR037066">
    <property type="entry name" value="Plug_dom_sf"/>
</dbReference>
<keyword evidence="3" id="KW-0998">Cell outer membrane</keyword>
<evidence type="ECO:0000313" key="6">
    <source>
        <dbReference type="Proteomes" id="UP000242313"/>
    </source>
</evidence>
<organism evidence="5 6">
    <name type="scientific">Pseudomonas abyssi</name>
    <dbReference type="NCBI Taxonomy" id="170540"/>
    <lineage>
        <taxon>Bacteria</taxon>
        <taxon>Pseudomonadati</taxon>
        <taxon>Pseudomonadota</taxon>
        <taxon>Gammaproteobacteria</taxon>
        <taxon>Pseudomonadales</taxon>
        <taxon>Pseudomonadaceae</taxon>
        <taxon>Pseudomonas</taxon>
    </lineage>
</organism>
<evidence type="ECO:0000313" key="5">
    <source>
        <dbReference type="EMBL" id="PBK03309.1"/>
    </source>
</evidence>
<evidence type="ECO:0000259" key="4">
    <source>
        <dbReference type="SMART" id="SM00965"/>
    </source>
</evidence>
<keyword evidence="6" id="KW-1185">Reference proteome</keyword>
<evidence type="ECO:0000256" key="1">
    <source>
        <dbReference type="ARBA" id="ARBA00022448"/>
    </source>
</evidence>
<sequence>MKLINQSRIDMPALPLYTTQTPPVRKLLLATVIGVAIGSPQGVTAQDAGTASVQAAQSGRFTLNVPAGDMASALNAVGEQTGVLLSFNAAQVANYRSSGLQGEFSVQQALTALLVGSPLRVITQSEGVFLIRTAEETAAKPVALPQLLVQSDSLNPDVKVLQGGELRDGLRSDLAESVSVLPSVRVDNTASSSLRQGDLKPAEFSIRGAAAYQNKIELDGASIDNLLDPATKESASNYTQVAGHSQGLFIDTDFLQRIEVVDVNASAADGGFSGGIVRAQTQAYNGRDSLTISHRRTQDSWTEFHIDPSQEGEFSDGAAQMPTGVPGQFQPNFKKSQTSISGTTRIGDVGIFAGISEKRSRVQQLQYVDIDLNHFFETGRIFCPSEERELETHSRYGVVRMDLLERDYDLNASLAYSDYSEDSFLINYRDSDFDSQHNGLNLSVNFAQDLGPRRMELNMRAGVTADQRDYEENILNQYGNTSIYDAGMVGGYGELQNNQRTLGSTLKFTQPLGQTITWQYGGEFNWIGYKQDRGNDFIFNRYQLDFTQPLPAPISPGSWSPTDQYLHRNVVYHAGELSFTNLNAALFSELTGEYGQFGWRAGLRAERDGWLGNTNFAPRLLLEYFLDEQRDYRISAGANRYYGKSFLSYRLREKERSMMTIRERSSPTADFVVVEPDQQWSYTDLNTPYDDEYSLGISGPLWAGKAGLQLVHRRGREQVRSSYDSSTGIYNFTNDGGSETNQIDLIWQSEPLNWRNTRWSLLTTASWMDKSTDSTYIDGSGGYLSSTDPDTEVIFEGNRINRSELPGSDLATPITANIDLITQAIGGRLYVRNSLTYTDGYEYLRGLGRDATSGLQQYEIEDQGSTLSWDVSLEYQLLKGDSSPYVRVDVANLTNSSNVIRSEAGVQLFAVGRQYWLELGYRF</sequence>
<dbReference type="EMBL" id="NTMR01000020">
    <property type="protein sequence ID" value="PBK03309.1"/>
    <property type="molecule type" value="Genomic_DNA"/>
</dbReference>
<dbReference type="Gene3D" id="3.55.50.30">
    <property type="match status" value="1"/>
</dbReference>
<dbReference type="Proteomes" id="UP000242313">
    <property type="component" value="Unassembled WGS sequence"/>
</dbReference>